<gene>
    <name evidence="3" type="ORF">DCMF_19245</name>
</gene>
<dbReference type="KEGG" id="fwa:DCMF_19245"/>
<organism evidence="3 4">
    <name type="scientific">Formimonas warabiya</name>
    <dbReference type="NCBI Taxonomy" id="1761012"/>
    <lineage>
        <taxon>Bacteria</taxon>
        <taxon>Bacillati</taxon>
        <taxon>Bacillota</taxon>
        <taxon>Clostridia</taxon>
        <taxon>Eubacteriales</taxon>
        <taxon>Peptococcaceae</taxon>
        <taxon>Candidatus Formimonas</taxon>
    </lineage>
</organism>
<dbReference type="RefSeq" id="WP_148135923.1">
    <property type="nucleotide sequence ID" value="NZ_CP017634.1"/>
</dbReference>
<proteinExistence type="predicted"/>
<keyword evidence="4" id="KW-1185">Reference proteome</keyword>
<feature type="coiled-coil region" evidence="1">
    <location>
        <begin position="68"/>
        <end position="117"/>
    </location>
</feature>
<dbReference type="Proteomes" id="UP000323521">
    <property type="component" value="Chromosome"/>
</dbReference>
<dbReference type="AlphaFoldDB" id="A0A3G1KVP5"/>
<reference evidence="3 4" key="1">
    <citation type="submission" date="2016-10" db="EMBL/GenBank/DDBJ databases">
        <title>Complete Genome Sequence of Peptococcaceae strain DCMF.</title>
        <authorList>
            <person name="Edwards R.J."/>
            <person name="Holland S.I."/>
            <person name="Deshpande N.P."/>
            <person name="Wong Y.K."/>
            <person name="Ertan H."/>
            <person name="Manefield M."/>
            <person name="Russell T.L."/>
            <person name="Lee M.J."/>
        </authorList>
    </citation>
    <scope>NUCLEOTIDE SEQUENCE [LARGE SCALE GENOMIC DNA]</scope>
    <source>
        <strain evidence="3 4">DCMF</strain>
    </source>
</reference>
<evidence type="ECO:0000313" key="3">
    <source>
        <dbReference type="EMBL" id="ATW26603.1"/>
    </source>
</evidence>
<protein>
    <submittedName>
        <fullName evidence="3">Uncharacterized protein</fullName>
    </submittedName>
</protein>
<evidence type="ECO:0000313" key="4">
    <source>
        <dbReference type="Proteomes" id="UP000323521"/>
    </source>
</evidence>
<feature type="chain" id="PRO_5018058136" evidence="2">
    <location>
        <begin position="24"/>
        <end position="171"/>
    </location>
</feature>
<evidence type="ECO:0000256" key="2">
    <source>
        <dbReference type="SAM" id="SignalP"/>
    </source>
</evidence>
<name>A0A3G1KVP5_FORW1</name>
<keyword evidence="1" id="KW-0175">Coiled coil</keyword>
<dbReference type="EMBL" id="CP017634">
    <property type="protein sequence ID" value="ATW26603.1"/>
    <property type="molecule type" value="Genomic_DNA"/>
</dbReference>
<accession>A0A3G1KVP5</accession>
<keyword evidence="2" id="KW-0732">Signal</keyword>
<sequence length="171" mass="19233">MWKKITGILLIMGVLLTGTMVFAAETTTGETTKGKISAKLQDLKEKRAEVQPLIKEIRTNRTRLLQLRADARAAYQAAKDKVKELLKNKDDLTPDQTEALKEAIATLKEDKSEMESTLGDIHKEALNLRAARRDRDMAAYEEALHNIIAVQNTRMDHLERAISDMNMIAGM</sequence>
<evidence type="ECO:0000256" key="1">
    <source>
        <dbReference type="SAM" id="Coils"/>
    </source>
</evidence>
<feature type="signal peptide" evidence="2">
    <location>
        <begin position="1"/>
        <end position="23"/>
    </location>
</feature>